<organism evidence="4 5">
    <name type="scientific">Neolewinella marina</name>
    <dbReference type="NCBI Taxonomy" id="438751"/>
    <lineage>
        <taxon>Bacteria</taxon>
        <taxon>Pseudomonadati</taxon>
        <taxon>Bacteroidota</taxon>
        <taxon>Saprospiria</taxon>
        <taxon>Saprospirales</taxon>
        <taxon>Lewinellaceae</taxon>
        <taxon>Neolewinella</taxon>
    </lineage>
</organism>
<keyword evidence="5" id="KW-1185">Reference proteome</keyword>
<evidence type="ECO:0000256" key="1">
    <source>
        <dbReference type="ARBA" id="ARBA00007734"/>
    </source>
</evidence>
<dbReference type="PANTHER" id="PTHR37423">
    <property type="entry name" value="SOLUBLE LYTIC MUREIN TRANSGLYCOSYLASE-RELATED"/>
    <property type="match status" value="1"/>
</dbReference>
<protein>
    <recommendedName>
        <fullName evidence="3">Transglycosylase SLT domain-containing protein</fullName>
    </recommendedName>
</protein>
<keyword evidence="2" id="KW-0732">Signal</keyword>
<accession>A0A2G0CDY1</accession>
<dbReference type="InterPro" id="IPR023346">
    <property type="entry name" value="Lysozyme-like_dom_sf"/>
</dbReference>
<feature type="signal peptide" evidence="2">
    <location>
        <begin position="1"/>
        <end position="25"/>
    </location>
</feature>
<dbReference type="GO" id="GO:0000270">
    <property type="term" value="P:peptidoglycan metabolic process"/>
    <property type="evidence" value="ECO:0007669"/>
    <property type="project" value="InterPro"/>
</dbReference>
<dbReference type="OrthoDB" id="9815002at2"/>
<comment type="similarity">
    <text evidence="1">Belongs to the transglycosylase Slt family.</text>
</comment>
<dbReference type="CDD" id="cd16894">
    <property type="entry name" value="MltD-like"/>
    <property type="match status" value="1"/>
</dbReference>
<gene>
    <name evidence="4" type="ORF">CGL56_10780</name>
</gene>
<evidence type="ECO:0000259" key="3">
    <source>
        <dbReference type="Pfam" id="PF01464"/>
    </source>
</evidence>
<sequence length="369" mass="42019">MSKLQRVLCQVLLMLLVTVPTIAHASLFTPLNNTRARSQMVNRVQRLNLPLKVEATDDFTKRKIADYLEVGGPSTEKMLGRANQYFPVFDYYLRKHDMPATLKYLAVAESMLVPGAVSSMSAAGLWQLMPSTAREMGLRVDQVVDERLDLYRSTEAAVVMLKNLHAEFNDWHLALAAYNCGAGRVRQAIRAAGSPRYKKVERHLPRETQRYVAAYVAAAYAVNYYEEHGLVPHEHEVTDYVLVHRRMTLAKIARECDLRISTLRRLNPNFVQAYIPASVEGYRLRVPSHKKQAVQQFLWGRPNLVELPVDENLEVADATAALMGYDPYRTLLGVRAEALVYANPDWNFVQLRESMLMNFFNNYRAVASL</sequence>
<dbReference type="PANTHER" id="PTHR37423:SF2">
    <property type="entry name" value="MEMBRANE-BOUND LYTIC MUREIN TRANSGLYCOSYLASE C"/>
    <property type="match status" value="1"/>
</dbReference>
<dbReference type="Gene3D" id="1.10.530.10">
    <property type="match status" value="1"/>
</dbReference>
<dbReference type="InterPro" id="IPR000189">
    <property type="entry name" value="Transglyc_AS"/>
</dbReference>
<evidence type="ECO:0000256" key="2">
    <source>
        <dbReference type="SAM" id="SignalP"/>
    </source>
</evidence>
<dbReference type="AlphaFoldDB" id="A0A2G0CDY1"/>
<dbReference type="SUPFAM" id="SSF53955">
    <property type="entry name" value="Lysozyme-like"/>
    <property type="match status" value="1"/>
</dbReference>
<comment type="caution">
    <text evidence="4">The sequence shown here is derived from an EMBL/GenBank/DDBJ whole genome shotgun (WGS) entry which is preliminary data.</text>
</comment>
<reference evidence="4 5" key="1">
    <citation type="submission" date="2017-10" db="EMBL/GenBank/DDBJ databases">
        <title>The draft genome sequence of Lewinella marina KCTC 32374.</title>
        <authorList>
            <person name="Wang K."/>
        </authorList>
    </citation>
    <scope>NUCLEOTIDE SEQUENCE [LARGE SCALE GENOMIC DNA]</scope>
    <source>
        <strain evidence="4 5">MKG-38</strain>
    </source>
</reference>
<dbReference type="PROSITE" id="PS00922">
    <property type="entry name" value="TRANSGLYCOSYLASE"/>
    <property type="match status" value="1"/>
</dbReference>
<dbReference type="Pfam" id="PF01464">
    <property type="entry name" value="SLT"/>
    <property type="match status" value="1"/>
</dbReference>
<evidence type="ECO:0000313" key="4">
    <source>
        <dbReference type="EMBL" id="PHK98183.1"/>
    </source>
</evidence>
<dbReference type="InterPro" id="IPR008258">
    <property type="entry name" value="Transglycosylase_SLT_dom_1"/>
</dbReference>
<evidence type="ECO:0000313" key="5">
    <source>
        <dbReference type="Proteomes" id="UP000226437"/>
    </source>
</evidence>
<dbReference type="GO" id="GO:0016020">
    <property type="term" value="C:membrane"/>
    <property type="evidence" value="ECO:0007669"/>
    <property type="project" value="InterPro"/>
</dbReference>
<proteinExistence type="inferred from homology"/>
<dbReference type="GO" id="GO:0008933">
    <property type="term" value="F:peptidoglycan lytic transglycosylase activity"/>
    <property type="evidence" value="ECO:0007669"/>
    <property type="project" value="InterPro"/>
</dbReference>
<feature type="chain" id="PRO_5013639076" description="Transglycosylase SLT domain-containing protein" evidence="2">
    <location>
        <begin position="26"/>
        <end position="369"/>
    </location>
</feature>
<name>A0A2G0CDY1_9BACT</name>
<feature type="domain" description="Transglycosylase SLT" evidence="3">
    <location>
        <begin position="93"/>
        <end position="199"/>
    </location>
</feature>
<dbReference type="Proteomes" id="UP000226437">
    <property type="component" value="Unassembled WGS sequence"/>
</dbReference>
<dbReference type="EMBL" id="PDLO01000004">
    <property type="protein sequence ID" value="PHK98183.1"/>
    <property type="molecule type" value="Genomic_DNA"/>
</dbReference>